<evidence type="ECO:0000256" key="2">
    <source>
        <dbReference type="SAM" id="MobiDB-lite"/>
    </source>
</evidence>
<dbReference type="Proteomes" id="UP000556436">
    <property type="component" value="Unassembled WGS sequence"/>
</dbReference>
<dbReference type="SUPFAM" id="SSF48056">
    <property type="entry name" value="Di-copper centre-containing domain"/>
    <property type="match status" value="1"/>
</dbReference>
<dbReference type="InterPro" id="IPR008922">
    <property type="entry name" value="Di-copper_centre_dom_sf"/>
</dbReference>
<organism evidence="4 5">
    <name type="scientific">Streptomyces netropsis</name>
    <name type="common">Streptoverticillium netropsis</name>
    <dbReference type="NCBI Taxonomy" id="55404"/>
    <lineage>
        <taxon>Bacteria</taxon>
        <taxon>Bacillati</taxon>
        <taxon>Actinomycetota</taxon>
        <taxon>Actinomycetes</taxon>
        <taxon>Kitasatosporales</taxon>
        <taxon>Streptomycetaceae</taxon>
        <taxon>Streptomyces</taxon>
    </lineage>
</organism>
<evidence type="ECO:0000259" key="3">
    <source>
        <dbReference type="PROSITE" id="PS00497"/>
    </source>
</evidence>
<dbReference type="EC" id="1.14.18.1" evidence="4"/>
<evidence type="ECO:0000313" key="5">
    <source>
        <dbReference type="Proteomes" id="UP000556436"/>
    </source>
</evidence>
<dbReference type="GO" id="GO:0046872">
    <property type="term" value="F:metal ion binding"/>
    <property type="evidence" value="ECO:0007669"/>
    <property type="project" value="UniProtKB-KW"/>
</dbReference>
<feature type="compositionally biased region" description="Gly residues" evidence="2">
    <location>
        <begin position="355"/>
        <end position="369"/>
    </location>
</feature>
<evidence type="ECO:0000256" key="1">
    <source>
        <dbReference type="ARBA" id="ARBA00022723"/>
    </source>
</evidence>
<dbReference type="EMBL" id="JACHJG010000012">
    <property type="protein sequence ID" value="MBB4889302.1"/>
    <property type="molecule type" value="Genomic_DNA"/>
</dbReference>
<dbReference type="PRINTS" id="PR00092">
    <property type="entry name" value="TYROSINASE"/>
</dbReference>
<keyword evidence="1" id="KW-0479">Metal-binding</keyword>
<evidence type="ECO:0000313" key="4">
    <source>
        <dbReference type="EMBL" id="MBB4889302.1"/>
    </source>
</evidence>
<keyword evidence="4" id="KW-0560">Oxidoreductase</keyword>
<gene>
    <name evidence="4" type="ORF">FHS38_005377</name>
</gene>
<sequence>MPKSRQDINELSAGQLNDYIHAVDILRARSAADPDDPAGYDFQAALHNDVFVGPCEHGSDLFLPWHRAHLHYFEKLLQGTDPPRTANVTVPYWDWIHAQPTGKFPAAFDRPGLSSPGRNLSPTPLPPDTLEIVTTETDPGKFGGFPEAHPGGDYGRLELGPHNYMHPDFIGGLMADPGTAAQDPIYFSFHCFIDLFWAEWQRRNGSPPPTSPDHDLRGFLDQPKHKVADFRDALDLDYAYEYSEQLDTAFGVPVPPPSPPRELVMTKPLEAVSEAGFTMELREKARVQFRLAPPPDLGRWVVVRLDELKVPVTGSYTLRGFVHPADVEFRRDDEAFARSYGVGYVSMWRAHHGSHGGGHGGGHGTPHGPHGGHGHHGGHEPPAHHPTSCTARFDVTAVLASTPTAAGEHVLTLQYVPSPAPTGEAREPAGLVAEVALKDVLMEVYG</sequence>
<name>A0A7W7LFN0_STRNE</name>
<proteinExistence type="predicted"/>
<dbReference type="RefSeq" id="WP_184737586.1">
    <property type="nucleotide sequence ID" value="NZ_BMRW01000018.1"/>
</dbReference>
<feature type="region of interest" description="Disordered" evidence="2">
    <location>
        <begin position="354"/>
        <end position="388"/>
    </location>
</feature>
<protein>
    <submittedName>
        <fullName evidence="4">Tyrosinase</fullName>
        <ecNumber evidence="4">1.14.18.1</ecNumber>
    </submittedName>
</protein>
<reference evidence="4 5" key="1">
    <citation type="submission" date="2020-08" db="EMBL/GenBank/DDBJ databases">
        <title>Genomic Encyclopedia of Type Strains, Phase III (KMG-III): the genomes of soil and plant-associated and newly described type strains.</title>
        <authorList>
            <person name="Whitman W."/>
        </authorList>
    </citation>
    <scope>NUCLEOTIDE SEQUENCE [LARGE SCALE GENOMIC DNA]</scope>
    <source>
        <strain evidence="4 5">CECT 3265</strain>
    </source>
</reference>
<accession>A0A7W7LFN0</accession>
<dbReference type="GO" id="GO:0004503">
    <property type="term" value="F:tyrosinase activity"/>
    <property type="evidence" value="ECO:0007669"/>
    <property type="project" value="UniProtKB-EC"/>
</dbReference>
<dbReference type="InterPro" id="IPR050316">
    <property type="entry name" value="Tyrosinase/Hemocyanin"/>
</dbReference>
<dbReference type="AlphaFoldDB" id="A0A7W7LFN0"/>
<keyword evidence="5" id="KW-1185">Reference proteome</keyword>
<dbReference type="Pfam" id="PF00264">
    <property type="entry name" value="Tyrosinase"/>
    <property type="match status" value="2"/>
</dbReference>
<dbReference type="PANTHER" id="PTHR11474">
    <property type="entry name" value="TYROSINASE FAMILY MEMBER"/>
    <property type="match status" value="1"/>
</dbReference>
<dbReference type="PROSITE" id="PS00497">
    <property type="entry name" value="TYROSINASE_1"/>
    <property type="match status" value="1"/>
</dbReference>
<dbReference type="InterPro" id="IPR002227">
    <property type="entry name" value="Tyrosinase_Cu-bd"/>
</dbReference>
<feature type="domain" description="Tyrosinase copper-binding" evidence="3">
    <location>
        <begin position="57"/>
        <end position="74"/>
    </location>
</feature>
<comment type="caution">
    <text evidence="4">The sequence shown here is derived from an EMBL/GenBank/DDBJ whole genome shotgun (WGS) entry which is preliminary data.</text>
</comment>
<dbReference type="Gene3D" id="1.10.1280.10">
    <property type="entry name" value="Di-copper center containing domain from catechol oxidase"/>
    <property type="match status" value="2"/>
</dbReference>